<keyword evidence="2" id="KW-1185">Reference proteome</keyword>
<organism evidence="1 2">
    <name type="scientific">Schizopora paradoxa</name>
    <dbReference type="NCBI Taxonomy" id="27342"/>
    <lineage>
        <taxon>Eukaryota</taxon>
        <taxon>Fungi</taxon>
        <taxon>Dikarya</taxon>
        <taxon>Basidiomycota</taxon>
        <taxon>Agaricomycotina</taxon>
        <taxon>Agaricomycetes</taxon>
        <taxon>Hymenochaetales</taxon>
        <taxon>Schizoporaceae</taxon>
        <taxon>Schizopora</taxon>
    </lineage>
</organism>
<reference evidence="1 2" key="1">
    <citation type="submission" date="2015-04" db="EMBL/GenBank/DDBJ databases">
        <title>Complete genome sequence of Schizopora paradoxa KUC8140, a cosmopolitan wood degrader in East Asia.</title>
        <authorList>
            <consortium name="DOE Joint Genome Institute"/>
            <person name="Min B."/>
            <person name="Park H."/>
            <person name="Jang Y."/>
            <person name="Kim J.-J."/>
            <person name="Kim K.H."/>
            <person name="Pangilinan J."/>
            <person name="Lipzen A."/>
            <person name="Riley R."/>
            <person name="Grigoriev I.V."/>
            <person name="Spatafora J.W."/>
            <person name="Choi I.-G."/>
        </authorList>
    </citation>
    <scope>NUCLEOTIDE SEQUENCE [LARGE SCALE GENOMIC DNA]</scope>
    <source>
        <strain evidence="1 2">KUC8140</strain>
    </source>
</reference>
<name>A0A0H2S0S2_9AGAM</name>
<protein>
    <submittedName>
        <fullName evidence="1">Uncharacterized protein</fullName>
    </submittedName>
</protein>
<sequence length="133" mass="15213">MHPDVNPNDEDVREWTSFEAVLPNHHYTFPDSVEDIKDWLVPITFWNCKATENNGTVLRAPAEAAVTEVLGSRYCSGCCRIRMTPYPFNSEPLNLVCKFLSTVRDDLIKSLEDQARFYETQLKTLQGSIAPKF</sequence>
<proteinExistence type="predicted"/>
<dbReference type="AlphaFoldDB" id="A0A0H2S0S2"/>
<evidence type="ECO:0000313" key="1">
    <source>
        <dbReference type="EMBL" id="KLO17599.1"/>
    </source>
</evidence>
<evidence type="ECO:0000313" key="2">
    <source>
        <dbReference type="Proteomes" id="UP000053477"/>
    </source>
</evidence>
<accession>A0A0H2S0S2</accession>
<dbReference type="EMBL" id="KQ085903">
    <property type="protein sequence ID" value="KLO17599.1"/>
    <property type="molecule type" value="Genomic_DNA"/>
</dbReference>
<dbReference type="Proteomes" id="UP000053477">
    <property type="component" value="Unassembled WGS sequence"/>
</dbReference>
<dbReference type="InParanoid" id="A0A0H2S0S2"/>
<gene>
    <name evidence="1" type="ORF">SCHPADRAFT_925779</name>
</gene>